<evidence type="ECO:0000313" key="9">
    <source>
        <dbReference type="EMBL" id="KUK43518.1"/>
    </source>
</evidence>
<feature type="transmembrane region" description="Helical" evidence="8">
    <location>
        <begin position="303"/>
        <end position="336"/>
    </location>
</feature>
<comment type="caution">
    <text evidence="9">The sequence shown here is derived from an EMBL/GenBank/DDBJ whole genome shotgun (WGS) entry which is preliminary data.</text>
</comment>
<comment type="similarity">
    <text evidence="2 7">Belongs to the sodium:solute symporter (SSF) (TC 2.A.21) family.</text>
</comment>
<dbReference type="InterPro" id="IPR038377">
    <property type="entry name" value="Na/Glc_symporter_sf"/>
</dbReference>
<evidence type="ECO:0000256" key="8">
    <source>
        <dbReference type="SAM" id="Phobius"/>
    </source>
</evidence>
<dbReference type="Proteomes" id="UP000053961">
    <property type="component" value="Unassembled WGS sequence"/>
</dbReference>
<dbReference type="Pfam" id="PF00474">
    <property type="entry name" value="SSF"/>
    <property type="match status" value="1"/>
</dbReference>
<evidence type="ECO:0000256" key="1">
    <source>
        <dbReference type="ARBA" id="ARBA00004141"/>
    </source>
</evidence>
<keyword evidence="4 8" id="KW-0812">Transmembrane</keyword>
<evidence type="ECO:0000313" key="11">
    <source>
        <dbReference type="Proteomes" id="UP000053961"/>
    </source>
</evidence>
<dbReference type="PANTHER" id="PTHR48086">
    <property type="entry name" value="SODIUM/PROLINE SYMPORTER-RELATED"/>
    <property type="match status" value="1"/>
</dbReference>
<protein>
    <submittedName>
        <fullName evidence="9">Na+/solute symporter</fullName>
    </submittedName>
</protein>
<feature type="transmembrane region" description="Helical" evidence="8">
    <location>
        <begin position="224"/>
        <end position="247"/>
    </location>
</feature>
<name>A0A101FSA4_9EURY</name>
<evidence type="ECO:0000256" key="7">
    <source>
        <dbReference type="RuleBase" id="RU362091"/>
    </source>
</evidence>
<organism evidence="9 12">
    <name type="scientific">Methanothrix harundinacea</name>
    <dbReference type="NCBI Taxonomy" id="301375"/>
    <lineage>
        <taxon>Archaea</taxon>
        <taxon>Methanobacteriati</taxon>
        <taxon>Methanobacteriota</taxon>
        <taxon>Stenosarchaea group</taxon>
        <taxon>Methanomicrobia</taxon>
        <taxon>Methanotrichales</taxon>
        <taxon>Methanotrichaceae</taxon>
        <taxon>Methanothrix</taxon>
    </lineage>
</organism>
<dbReference type="PANTHER" id="PTHR48086:SF7">
    <property type="entry name" value="SODIUM-SOLUTE SYMPORTER-RELATED"/>
    <property type="match status" value="1"/>
</dbReference>
<keyword evidence="3" id="KW-0813">Transport</keyword>
<dbReference type="GO" id="GO:0022857">
    <property type="term" value="F:transmembrane transporter activity"/>
    <property type="evidence" value="ECO:0007669"/>
    <property type="project" value="InterPro"/>
</dbReference>
<dbReference type="InterPro" id="IPR050277">
    <property type="entry name" value="Sodium:Solute_Symporter"/>
</dbReference>
<accession>A0A101FSA4</accession>
<comment type="subcellular location">
    <subcellularLocation>
        <location evidence="1">Membrane</location>
        <topology evidence="1">Multi-pass membrane protein</topology>
    </subcellularLocation>
</comment>
<dbReference type="AlphaFoldDB" id="A0A101FSA4"/>
<feature type="transmembrane region" description="Helical" evidence="8">
    <location>
        <begin position="77"/>
        <end position="96"/>
    </location>
</feature>
<feature type="transmembrane region" description="Helical" evidence="8">
    <location>
        <begin position="403"/>
        <end position="422"/>
    </location>
</feature>
<feature type="transmembrane region" description="Helical" evidence="8">
    <location>
        <begin position="348"/>
        <end position="367"/>
    </location>
</feature>
<proteinExistence type="inferred from homology"/>
<evidence type="ECO:0000313" key="10">
    <source>
        <dbReference type="EMBL" id="KUK94357.1"/>
    </source>
</evidence>
<feature type="transmembrane region" description="Helical" evidence="8">
    <location>
        <begin position="6"/>
        <end position="27"/>
    </location>
</feature>
<evidence type="ECO:0000256" key="3">
    <source>
        <dbReference type="ARBA" id="ARBA00022448"/>
    </source>
</evidence>
<feature type="transmembrane region" description="Helical" evidence="8">
    <location>
        <begin position="373"/>
        <end position="396"/>
    </location>
</feature>
<feature type="transmembrane region" description="Helical" evidence="8">
    <location>
        <begin position="47"/>
        <end position="71"/>
    </location>
</feature>
<dbReference type="InterPro" id="IPR001734">
    <property type="entry name" value="Na/solute_symporter"/>
</dbReference>
<dbReference type="EMBL" id="LGHB01000053">
    <property type="protein sequence ID" value="KUK94357.1"/>
    <property type="molecule type" value="Genomic_DNA"/>
</dbReference>
<feature type="transmembrane region" description="Helical" evidence="8">
    <location>
        <begin position="147"/>
        <end position="171"/>
    </location>
</feature>
<evidence type="ECO:0000256" key="2">
    <source>
        <dbReference type="ARBA" id="ARBA00006434"/>
    </source>
</evidence>
<evidence type="ECO:0000256" key="5">
    <source>
        <dbReference type="ARBA" id="ARBA00022989"/>
    </source>
</evidence>
<feature type="transmembrane region" description="Helical" evidence="8">
    <location>
        <begin position="121"/>
        <end position="141"/>
    </location>
</feature>
<dbReference type="GO" id="GO:0005886">
    <property type="term" value="C:plasma membrane"/>
    <property type="evidence" value="ECO:0007669"/>
    <property type="project" value="TreeGrafter"/>
</dbReference>
<keyword evidence="6 8" id="KW-0472">Membrane</keyword>
<feature type="transmembrane region" description="Helical" evidence="8">
    <location>
        <begin position="428"/>
        <end position="445"/>
    </location>
</feature>
<evidence type="ECO:0000313" key="12">
    <source>
        <dbReference type="Proteomes" id="UP000057043"/>
    </source>
</evidence>
<feature type="transmembrane region" description="Helical" evidence="8">
    <location>
        <begin position="183"/>
        <end position="204"/>
    </location>
</feature>
<keyword evidence="5 8" id="KW-1133">Transmembrane helix</keyword>
<reference evidence="10" key="1">
    <citation type="journal article" date="2015" name="MBio">
        <title>Genome-resolved metagenomic analysis reveals roles for candidate phyla and other microbial community members in biogeochemical transformations in oil reservoirs.</title>
        <authorList>
            <person name="Hu P."/>
            <person name="Tom L."/>
            <person name="Singh A."/>
            <person name="Thomas B.C."/>
            <person name="Baker B.J."/>
            <person name="Piceno Y.M."/>
            <person name="Andersen G.L."/>
            <person name="Banfield J.F."/>
        </authorList>
    </citation>
    <scope>NUCLEOTIDE SEQUENCE [LARGE SCALE GENOMIC DNA]</scope>
    <source>
        <strain evidence="10">56_747</strain>
    </source>
</reference>
<dbReference type="CDD" id="cd10322">
    <property type="entry name" value="SLC5sbd"/>
    <property type="match status" value="1"/>
</dbReference>
<evidence type="ECO:0000256" key="6">
    <source>
        <dbReference type="ARBA" id="ARBA00023136"/>
    </source>
</evidence>
<dbReference type="PROSITE" id="PS50283">
    <property type="entry name" value="NA_SOLUT_SYMP_3"/>
    <property type="match status" value="1"/>
</dbReference>
<evidence type="ECO:0000256" key="4">
    <source>
        <dbReference type="ARBA" id="ARBA00022692"/>
    </source>
</evidence>
<dbReference type="PATRIC" id="fig|301375.6.peg.116"/>
<dbReference type="EMBL" id="LGFT01000067">
    <property type="protein sequence ID" value="KUK43518.1"/>
    <property type="molecule type" value="Genomic_DNA"/>
</dbReference>
<reference evidence="11 12" key="2">
    <citation type="journal article" date="2015" name="MBio">
        <title>Genome-Resolved Metagenomic Analysis Reveals Roles for Candidate Phyla and Other Microbial Community Members in Biogeochemical Transformations in Oil Reservoirs.</title>
        <authorList>
            <person name="Hu P."/>
            <person name="Tom L."/>
            <person name="Singh A."/>
            <person name="Thomas B.C."/>
            <person name="Baker B.J."/>
            <person name="Piceno Y.M."/>
            <person name="Andersen G.L."/>
            <person name="Banfield J.F."/>
        </authorList>
    </citation>
    <scope>NUCLEOTIDE SEQUENCE [LARGE SCALE GENOMIC DNA]</scope>
    <source>
        <strain evidence="9">57_489</strain>
    </source>
</reference>
<sequence length="454" mass="47163">MMVDDSSLTGLVLIAYLFAMMAVGAAAARRSKTLESFFLAGRSLKPVLLTATLTATTLGASSILGMAGLGFSEGLTGAWWLLSGTLGLLALSFLLAERVRAAGCYTLPELMGEEYDQRVRFGASALILASWIGIVAAQIVASGKLLAVLFSTGAEAFMIASAAVFVLYTALGGQRSIVKTDALQLSILILGLFIISWKAFQLAGPDILAETSFPTSAARDGDDVIVLILVVGSAYLVGPDIYSRLFAAKDPKTARQSALAAALILIPIAFVITGLGISARILFPGICPEEALPVLMAETLSPLGVGIVAAALLSALISSADTTLLTATSIFALDLYSLMRPGACEREVMRASRGGTVLIGSLALLSALRLPEIIGSLLAAYTVFAGGLIVPLLAGFWKEKLRLTPGGALAALLGGGGTALFLGERWPLLGMIVSGALLFSVSWLLPQSRRLIRG</sequence>
<feature type="transmembrane region" description="Helical" evidence="8">
    <location>
        <begin position="259"/>
        <end position="283"/>
    </location>
</feature>
<dbReference type="Gene3D" id="1.20.1730.10">
    <property type="entry name" value="Sodium/glucose cotransporter"/>
    <property type="match status" value="1"/>
</dbReference>
<gene>
    <name evidence="9" type="ORF">XD72_2109</name>
    <name evidence="10" type="ORF">XE07_2180</name>
</gene>
<dbReference type="Proteomes" id="UP000057043">
    <property type="component" value="Unassembled WGS sequence"/>
</dbReference>